<feature type="transmembrane region" description="Helical" evidence="1">
    <location>
        <begin position="103"/>
        <end position="127"/>
    </location>
</feature>
<feature type="transmembrane region" description="Helical" evidence="1">
    <location>
        <begin position="40"/>
        <end position="62"/>
    </location>
</feature>
<evidence type="ECO:0000256" key="1">
    <source>
        <dbReference type="SAM" id="Phobius"/>
    </source>
</evidence>
<reference evidence="2 3" key="1">
    <citation type="submission" date="2019-11" db="EMBL/GenBank/DDBJ databases">
        <title>Whole genome sequence of Haloferax sp. MBLA0078.</title>
        <authorList>
            <person name="Seo M.-J."/>
            <person name="Cho E.-S."/>
        </authorList>
    </citation>
    <scope>NUCLEOTIDE SEQUENCE [LARGE SCALE GENOMIC DNA]</scope>
    <source>
        <strain evidence="2 3">MBLA0078</strain>
    </source>
</reference>
<dbReference type="EMBL" id="WKJQ01000001">
    <property type="protein sequence ID" value="MRW97370.1"/>
    <property type="molecule type" value="Genomic_DNA"/>
</dbReference>
<evidence type="ECO:0000313" key="3">
    <source>
        <dbReference type="Proteomes" id="UP000443423"/>
    </source>
</evidence>
<dbReference type="Proteomes" id="UP000443423">
    <property type="component" value="Unassembled WGS sequence"/>
</dbReference>
<organism evidence="2 3">
    <name type="scientific">Haloferax marinum</name>
    <dbReference type="NCBI Taxonomy" id="2666143"/>
    <lineage>
        <taxon>Archaea</taxon>
        <taxon>Methanobacteriati</taxon>
        <taxon>Methanobacteriota</taxon>
        <taxon>Stenosarchaea group</taxon>
        <taxon>Halobacteria</taxon>
        <taxon>Halobacteriales</taxon>
        <taxon>Haloferacaceae</taxon>
        <taxon>Haloferax</taxon>
    </lineage>
</organism>
<gene>
    <name evidence="2" type="ORF">GJR99_12400</name>
</gene>
<accession>A0A6A8G7V8</accession>
<keyword evidence="1" id="KW-0472">Membrane</keyword>
<protein>
    <submittedName>
        <fullName evidence="2">Uncharacterized protein</fullName>
    </submittedName>
</protein>
<sequence length="245" mass="26311">MRVDLRWLHTSWMDIVFARDQSNSVVENRKPESTGGAAAYHLWSALGMLVLTVVYPLFVLGLATRFYAHRIDRFTAGLGFAGVAVFSVFVWGLFSAATYISPIAFEGFVAVVVAGVVATISAVLALYFRRLDGRASTVVVAYPLGVTAIFLPPVVASLYSPTLASIVFPSSTSLAIWILNNILDVAGIAAFIRASFELQGVAYVGMWFSLAIPVGWFLGSLVTLVDGVRDSGGPHHVDDGGSKLY</sequence>
<proteinExistence type="predicted"/>
<dbReference type="AlphaFoldDB" id="A0A6A8G7V8"/>
<comment type="caution">
    <text evidence="2">The sequence shown here is derived from an EMBL/GenBank/DDBJ whole genome shotgun (WGS) entry which is preliminary data.</text>
</comment>
<keyword evidence="1" id="KW-1133">Transmembrane helix</keyword>
<keyword evidence="1" id="KW-0812">Transmembrane</keyword>
<feature type="transmembrane region" description="Helical" evidence="1">
    <location>
        <begin position="74"/>
        <end position="97"/>
    </location>
</feature>
<feature type="transmembrane region" description="Helical" evidence="1">
    <location>
        <begin position="174"/>
        <end position="192"/>
    </location>
</feature>
<name>A0A6A8G7V8_9EURY</name>
<evidence type="ECO:0000313" key="2">
    <source>
        <dbReference type="EMBL" id="MRW97370.1"/>
    </source>
</evidence>
<feature type="transmembrane region" description="Helical" evidence="1">
    <location>
        <begin position="139"/>
        <end position="159"/>
    </location>
</feature>
<keyword evidence="3" id="KW-1185">Reference proteome</keyword>
<feature type="transmembrane region" description="Helical" evidence="1">
    <location>
        <begin position="204"/>
        <end position="225"/>
    </location>
</feature>